<accession>A0ACC8XIA2</accession>
<dbReference type="Proteomes" id="UP000188637">
    <property type="component" value="Unassembled WGS sequence"/>
</dbReference>
<organism evidence="1 2">
    <name type="scientific">Candidatus Epulonipiscium fishelsonii</name>
    <dbReference type="NCBI Taxonomy" id="77094"/>
    <lineage>
        <taxon>Bacteria</taxon>
        <taxon>Bacillati</taxon>
        <taxon>Bacillota</taxon>
        <taxon>Clostridia</taxon>
        <taxon>Lachnospirales</taxon>
        <taxon>Lachnospiraceae</taxon>
        <taxon>Candidatus Epulonipiscium</taxon>
    </lineage>
</organism>
<proteinExistence type="predicted"/>
<sequence length="163" mass="18464">MKTKDLALGGILTALTIIILYISTIVPTSTMTFYGITAIITIIAYIRASIKTAILVYTSSSILCFLFLPPQTYLMYILFFGHYGILKGIIEGLNKIVLEWILKLIVFNTCLFLGAFLFNFILNINVFEQGFIMQLVLGQVIFVICDYALTLAIDGYYKYFSRF</sequence>
<comment type="caution">
    <text evidence="1">The sequence shown here is derived from an EMBL/GenBank/DDBJ whole genome shotgun (WGS) entry which is preliminary data.</text>
</comment>
<dbReference type="EMBL" id="LJHD01000066">
    <property type="protein sequence ID" value="ONI45274.1"/>
    <property type="molecule type" value="Genomic_DNA"/>
</dbReference>
<reference evidence="1" key="1">
    <citation type="submission" date="2016-08" db="EMBL/GenBank/DDBJ databases">
        <authorList>
            <person name="Ngugi D.K."/>
            <person name="Miyake S."/>
            <person name="Stingl U."/>
        </authorList>
    </citation>
    <scope>NUCLEOTIDE SEQUENCE</scope>
    <source>
        <strain evidence="1">SCG-D08WGA-EpuloA1</strain>
    </source>
</reference>
<evidence type="ECO:0000313" key="2">
    <source>
        <dbReference type="Proteomes" id="UP000188637"/>
    </source>
</evidence>
<evidence type="ECO:0000313" key="1">
    <source>
        <dbReference type="EMBL" id="ONI45274.1"/>
    </source>
</evidence>
<keyword evidence="2" id="KW-1185">Reference proteome</keyword>
<gene>
    <name evidence="1" type="ORF">AN640_04770</name>
</gene>
<name>A0ACC8XIA2_9FIRM</name>
<protein>
    <submittedName>
        <fullName evidence="1">Uncharacterized protein</fullName>
    </submittedName>
</protein>